<name>A0A9Q1F6P0_SYNKA</name>
<dbReference type="Proteomes" id="UP001152622">
    <property type="component" value="Chromosome 8"/>
</dbReference>
<gene>
    <name evidence="1" type="ORF">SKAU_G00236320</name>
</gene>
<comment type="caution">
    <text evidence="1">The sequence shown here is derived from an EMBL/GenBank/DDBJ whole genome shotgun (WGS) entry which is preliminary data.</text>
</comment>
<organism evidence="1 2">
    <name type="scientific">Synaphobranchus kaupii</name>
    <name type="common">Kaup's arrowtooth eel</name>
    <dbReference type="NCBI Taxonomy" id="118154"/>
    <lineage>
        <taxon>Eukaryota</taxon>
        <taxon>Metazoa</taxon>
        <taxon>Chordata</taxon>
        <taxon>Craniata</taxon>
        <taxon>Vertebrata</taxon>
        <taxon>Euteleostomi</taxon>
        <taxon>Actinopterygii</taxon>
        <taxon>Neopterygii</taxon>
        <taxon>Teleostei</taxon>
        <taxon>Anguilliformes</taxon>
        <taxon>Synaphobranchidae</taxon>
        <taxon>Synaphobranchus</taxon>
    </lineage>
</organism>
<dbReference type="EMBL" id="JAINUF010000008">
    <property type="protein sequence ID" value="KAJ8352156.1"/>
    <property type="molecule type" value="Genomic_DNA"/>
</dbReference>
<evidence type="ECO:0000313" key="2">
    <source>
        <dbReference type="Proteomes" id="UP001152622"/>
    </source>
</evidence>
<dbReference type="AlphaFoldDB" id="A0A9Q1F6P0"/>
<reference evidence="1" key="1">
    <citation type="journal article" date="2023" name="Science">
        <title>Genome structures resolve the early diversification of teleost fishes.</title>
        <authorList>
            <person name="Parey E."/>
            <person name="Louis A."/>
            <person name="Montfort J."/>
            <person name="Bouchez O."/>
            <person name="Roques C."/>
            <person name="Iampietro C."/>
            <person name="Lluch J."/>
            <person name="Castinel A."/>
            <person name="Donnadieu C."/>
            <person name="Desvignes T."/>
            <person name="Floi Bucao C."/>
            <person name="Jouanno E."/>
            <person name="Wen M."/>
            <person name="Mejri S."/>
            <person name="Dirks R."/>
            <person name="Jansen H."/>
            <person name="Henkel C."/>
            <person name="Chen W.J."/>
            <person name="Zahm M."/>
            <person name="Cabau C."/>
            <person name="Klopp C."/>
            <person name="Thompson A.W."/>
            <person name="Robinson-Rechavi M."/>
            <person name="Braasch I."/>
            <person name="Lecointre G."/>
            <person name="Bobe J."/>
            <person name="Postlethwait J.H."/>
            <person name="Berthelot C."/>
            <person name="Roest Crollius H."/>
            <person name="Guiguen Y."/>
        </authorList>
    </citation>
    <scope>NUCLEOTIDE SEQUENCE</scope>
    <source>
        <strain evidence="1">WJC10195</strain>
    </source>
</reference>
<accession>A0A9Q1F6P0</accession>
<evidence type="ECO:0000313" key="1">
    <source>
        <dbReference type="EMBL" id="KAJ8352156.1"/>
    </source>
</evidence>
<dbReference type="OrthoDB" id="8954191at2759"/>
<protein>
    <submittedName>
        <fullName evidence="1">Uncharacterized protein</fullName>
    </submittedName>
</protein>
<sequence length="180" mass="20634">MHMDTVCRIDLSGDNEMIVHAIVSENGSAQGDGTKPLSQEELYVGFEAEVQQQLVKADALETDRQRHKLQSLFYEFQPIFSRDAYDCGDTDLHTVCIPIDPGSPPMFVRQYRIPLLRIIRESTRMKLPNQTVFIRVPQGTTVHIEDIVLHHLDSQTYENEIEMVDAFRGHSLHLDDTLQQ</sequence>
<keyword evidence="2" id="KW-1185">Reference proteome</keyword>
<proteinExistence type="predicted"/>